<dbReference type="GO" id="GO:0008236">
    <property type="term" value="F:serine-type peptidase activity"/>
    <property type="evidence" value="ECO:0007669"/>
    <property type="project" value="UniProtKB-KW"/>
</dbReference>
<dbReference type="InterPro" id="IPR004635">
    <property type="entry name" value="Pept_S49_SppA"/>
</dbReference>
<evidence type="ECO:0000256" key="1">
    <source>
        <dbReference type="ARBA" id="ARBA00008683"/>
    </source>
</evidence>
<keyword evidence="2" id="KW-0645">Protease</keyword>
<sequence length="326" mass="35441">MRRRIFDTHLFTIILGGGLSFLLSGCIYNISLLPQPGPLEEKVVEGSGDDKILLLDISGIISEEKPDGLIERPDMVARVKEELKRAESDKGVKAVVLRINSPGGTVTASDIIYHEIVRFKERTGRKVIASILDVGASGGYYIAMAADRVIAQPTSVTGSIGVIMLHVNLQGLMEKVGVGAEAIKSGENKDLGIPTQPLSPEDRDIFQSVINDMYARFLEVIIRGREGLPADRIKALADGRIYTAAQAKEAGLVDQIGYLDQAIELAKSEAGLKEASVILYSRSGQHINNIYSEAIRTEVNPLSAWGVDPKRLLQGGSAKFLYLWMP</sequence>
<keyword evidence="5" id="KW-0812">Transmembrane</keyword>
<dbReference type="Gene3D" id="3.90.226.10">
    <property type="entry name" value="2-enoyl-CoA Hydratase, Chain A, domain 1"/>
    <property type="match status" value="2"/>
</dbReference>
<evidence type="ECO:0000313" key="8">
    <source>
        <dbReference type="Proteomes" id="UP000534783"/>
    </source>
</evidence>
<dbReference type="AlphaFoldDB" id="A0A7X6DS34"/>
<evidence type="ECO:0000256" key="2">
    <source>
        <dbReference type="ARBA" id="ARBA00022670"/>
    </source>
</evidence>
<dbReference type="InterPro" id="IPR029045">
    <property type="entry name" value="ClpP/crotonase-like_dom_sf"/>
</dbReference>
<evidence type="ECO:0000259" key="6">
    <source>
        <dbReference type="Pfam" id="PF01343"/>
    </source>
</evidence>
<reference evidence="7 8" key="1">
    <citation type="journal article" date="2020" name="Nature">
        <title>Bacterial chemolithoautotrophy via manganese oxidation.</title>
        <authorList>
            <person name="Yu H."/>
            <person name="Leadbetter J.R."/>
        </authorList>
    </citation>
    <scope>NUCLEOTIDE SEQUENCE [LARGE SCALE GENOMIC DNA]</scope>
    <source>
        <strain evidence="7 8">Mn-1</strain>
    </source>
</reference>
<dbReference type="RefSeq" id="WP_168061940.1">
    <property type="nucleotide sequence ID" value="NZ_VTOW01000003.1"/>
</dbReference>
<evidence type="ECO:0000313" key="7">
    <source>
        <dbReference type="EMBL" id="NKE72372.1"/>
    </source>
</evidence>
<dbReference type="CDD" id="cd07023">
    <property type="entry name" value="S49_Sppa_N_C"/>
    <property type="match status" value="1"/>
</dbReference>
<keyword evidence="4" id="KW-0720">Serine protease</keyword>
<dbReference type="SUPFAM" id="SSF52096">
    <property type="entry name" value="ClpP/crotonase"/>
    <property type="match status" value="1"/>
</dbReference>
<comment type="similarity">
    <text evidence="1">Belongs to the peptidase S49 family.</text>
</comment>
<keyword evidence="3" id="KW-0378">Hydrolase</keyword>
<dbReference type="InterPro" id="IPR047272">
    <property type="entry name" value="S49_SppA_C"/>
</dbReference>
<proteinExistence type="inferred from homology"/>
<dbReference type="PANTHER" id="PTHR42987">
    <property type="entry name" value="PEPTIDASE S49"/>
    <property type="match status" value="1"/>
</dbReference>
<dbReference type="PROSITE" id="PS51257">
    <property type="entry name" value="PROKAR_LIPOPROTEIN"/>
    <property type="match status" value="1"/>
</dbReference>
<evidence type="ECO:0000256" key="3">
    <source>
        <dbReference type="ARBA" id="ARBA00022801"/>
    </source>
</evidence>
<dbReference type="InterPro" id="IPR002142">
    <property type="entry name" value="Peptidase_S49"/>
</dbReference>
<feature type="domain" description="Peptidase S49" evidence="6">
    <location>
        <begin position="122"/>
        <end position="272"/>
    </location>
</feature>
<keyword evidence="8" id="KW-1185">Reference proteome</keyword>
<evidence type="ECO:0000256" key="5">
    <source>
        <dbReference type="SAM" id="Phobius"/>
    </source>
</evidence>
<dbReference type="Pfam" id="PF01343">
    <property type="entry name" value="Peptidase_S49"/>
    <property type="match status" value="1"/>
</dbReference>
<dbReference type="PANTHER" id="PTHR42987:SF4">
    <property type="entry name" value="PROTEASE SOHB-RELATED"/>
    <property type="match status" value="1"/>
</dbReference>
<name>A0A7X6DS34_9BACT</name>
<gene>
    <name evidence="7" type="primary">sppA</name>
    <name evidence="7" type="ORF">MNODULE_16600</name>
</gene>
<evidence type="ECO:0000256" key="4">
    <source>
        <dbReference type="ARBA" id="ARBA00022825"/>
    </source>
</evidence>
<dbReference type="EMBL" id="VTOW01000003">
    <property type="protein sequence ID" value="NKE72372.1"/>
    <property type="molecule type" value="Genomic_DNA"/>
</dbReference>
<organism evidence="7 8">
    <name type="scientific">Candidatus Manganitrophus noduliformans</name>
    <dbReference type="NCBI Taxonomy" id="2606439"/>
    <lineage>
        <taxon>Bacteria</taxon>
        <taxon>Pseudomonadati</taxon>
        <taxon>Nitrospirota</taxon>
        <taxon>Nitrospiria</taxon>
        <taxon>Candidatus Troglogloeales</taxon>
        <taxon>Candidatus Manganitrophaceae</taxon>
        <taxon>Candidatus Manganitrophus</taxon>
    </lineage>
</organism>
<keyword evidence="5" id="KW-1133">Transmembrane helix</keyword>
<comment type="caution">
    <text evidence="7">The sequence shown here is derived from an EMBL/GenBank/DDBJ whole genome shotgun (WGS) entry which is preliminary data.</text>
</comment>
<dbReference type="NCBIfam" id="TIGR00706">
    <property type="entry name" value="SppA_dom"/>
    <property type="match status" value="1"/>
</dbReference>
<accession>A0A7X6DS34</accession>
<feature type="transmembrane region" description="Helical" evidence="5">
    <location>
        <begin position="12"/>
        <end position="33"/>
    </location>
</feature>
<dbReference type="Proteomes" id="UP000534783">
    <property type="component" value="Unassembled WGS sequence"/>
</dbReference>
<keyword evidence="5" id="KW-0472">Membrane</keyword>
<dbReference type="GO" id="GO:0006508">
    <property type="term" value="P:proteolysis"/>
    <property type="evidence" value="ECO:0007669"/>
    <property type="project" value="UniProtKB-KW"/>
</dbReference>
<protein>
    <submittedName>
        <fullName evidence="7">Signal peptide peptidase SppA</fullName>
    </submittedName>
</protein>